<dbReference type="Proteomes" id="UP001159641">
    <property type="component" value="Unassembled WGS sequence"/>
</dbReference>
<protein>
    <submittedName>
        <fullName evidence="1">Uncharacterized protein</fullName>
    </submittedName>
</protein>
<gene>
    <name evidence="1" type="ORF">J1605_004242</name>
</gene>
<comment type="caution">
    <text evidence="1">The sequence shown here is derived from an EMBL/GenBank/DDBJ whole genome shotgun (WGS) entry which is preliminary data.</text>
</comment>
<organism evidence="1 2">
    <name type="scientific">Eschrichtius robustus</name>
    <name type="common">California gray whale</name>
    <name type="synonym">Eschrichtius gibbosus</name>
    <dbReference type="NCBI Taxonomy" id="9764"/>
    <lineage>
        <taxon>Eukaryota</taxon>
        <taxon>Metazoa</taxon>
        <taxon>Chordata</taxon>
        <taxon>Craniata</taxon>
        <taxon>Vertebrata</taxon>
        <taxon>Euteleostomi</taxon>
        <taxon>Mammalia</taxon>
        <taxon>Eutheria</taxon>
        <taxon>Laurasiatheria</taxon>
        <taxon>Artiodactyla</taxon>
        <taxon>Whippomorpha</taxon>
        <taxon>Cetacea</taxon>
        <taxon>Mysticeti</taxon>
        <taxon>Eschrichtiidae</taxon>
        <taxon>Eschrichtius</taxon>
    </lineage>
</organism>
<keyword evidence="2" id="KW-1185">Reference proteome</keyword>
<accession>A0AB34HJY3</accession>
<reference evidence="1 2" key="1">
    <citation type="submission" date="2022-11" db="EMBL/GenBank/DDBJ databases">
        <title>Whole genome sequence of Eschrichtius robustus ER-17-0199.</title>
        <authorList>
            <person name="Bruniche-Olsen A."/>
            <person name="Black A.N."/>
            <person name="Fields C.J."/>
            <person name="Walden K."/>
            <person name="Dewoody J.A."/>
        </authorList>
    </citation>
    <scope>NUCLEOTIDE SEQUENCE [LARGE SCALE GENOMIC DNA]</scope>
    <source>
        <strain evidence="1">ER-17-0199</strain>
        <tissue evidence="1">Blubber</tissue>
    </source>
</reference>
<dbReference type="EMBL" id="JAIQCJ010001271">
    <property type="protein sequence ID" value="KAJ8791437.1"/>
    <property type="molecule type" value="Genomic_DNA"/>
</dbReference>
<evidence type="ECO:0000313" key="2">
    <source>
        <dbReference type="Proteomes" id="UP001159641"/>
    </source>
</evidence>
<sequence>MLTSKEEGTRQKELQVQRPWGRNDLGLYKAQQGQCQWLGSRDSWGSYYSAAVSTLPPPLPQGSGACC</sequence>
<proteinExistence type="predicted"/>
<evidence type="ECO:0000313" key="1">
    <source>
        <dbReference type="EMBL" id="KAJ8791437.1"/>
    </source>
</evidence>
<name>A0AB34HJY3_ESCRO</name>
<dbReference type="AlphaFoldDB" id="A0AB34HJY3"/>